<evidence type="ECO:0000256" key="5">
    <source>
        <dbReference type="ARBA" id="ARBA00022692"/>
    </source>
</evidence>
<comment type="similarity">
    <text evidence="2">Belongs to the amino acid-polyamine-organocation (APC) superfamily. Spore germination protein (SGP) (TC 2.A.3.9) family.</text>
</comment>
<organism evidence="10 11">
    <name type="scientific">Halobacillus salinarum</name>
    <dbReference type="NCBI Taxonomy" id="2932257"/>
    <lineage>
        <taxon>Bacteria</taxon>
        <taxon>Bacillati</taxon>
        <taxon>Bacillota</taxon>
        <taxon>Bacilli</taxon>
        <taxon>Bacillales</taxon>
        <taxon>Bacillaceae</taxon>
        <taxon>Halobacillus</taxon>
    </lineage>
</organism>
<feature type="transmembrane region" description="Helical" evidence="9">
    <location>
        <begin position="72"/>
        <end position="91"/>
    </location>
</feature>
<dbReference type="Pfam" id="PF03845">
    <property type="entry name" value="Spore_permease"/>
    <property type="match status" value="1"/>
</dbReference>
<feature type="transmembrane region" description="Helical" evidence="9">
    <location>
        <begin position="141"/>
        <end position="162"/>
    </location>
</feature>
<comment type="subcellular location">
    <subcellularLocation>
        <location evidence="1">Membrane</location>
        <topology evidence="1">Multi-pass membrane protein</topology>
    </subcellularLocation>
</comment>
<feature type="transmembrane region" description="Helical" evidence="9">
    <location>
        <begin position="360"/>
        <end position="383"/>
    </location>
</feature>
<evidence type="ECO:0000256" key="6">
    <source>
        <dbReference type="ARBA" id="ARBA00022989"/>
    </source>
</evidence>
<gene>
    <name evidence="10" type="ORF">MUN89_17095</name>
</gene>
<evidence type="ECO:0000256" key="1">
    <source>
        <dbReference type="ARBA" id="ARBA00004141"/>
    </source>
</evidence>
<proteinExistence type="inferred from homology"/>
<feature type="transmembrane region" description="Helical" evidence="9">
    <location>
        <begin position="174"/>
        <end position="193"/>
    </location>
</feature>
<evidence type="ECO:0000256" key="8">
    <source>
        <dbReference type="SAM" id="MobiDB-lite"/>
    </source>
</evidence>
<keyword evidence="5 9" id="KW-0812">Transmembrane</keyword>
<dbReference type="Proteomes" id="UP000831787">
    <property type="component" value="Chromosome"/>
</dbReference>
<dbReference type="NCBIfam" id="TIGR00912">
    <property type="entry name" value="2A0309"/>
    <property type="match status" value="1"/>
</dbReference>
<keyword evidence="3" id="KW-0813">Transport</keyword>
<evidence type="ECO:0000313" key="10">
    <source>
        <dbReference type="EMBL" id="UOQ43608.1"/>
    </source>
</evidence>
<keyword evidence="4" id="KW-0309">Germination</keyword>
<dbReference type="RefSeq" id="WP_244708967.1">
    <property type="nucleotide sequence ID" value="NZ_CP095073.1"/>
</dbReference>
<protein>
    <submittedName>
        <fullName evidence="10">Spore germination protein</fullName>
    </submittedName>
</protein>
<feature type="transmembrane region" description="Helical" evidence="9">
    <location>
        <begin position="250"/>
        <end position="272"/>
    </location>
</feature>
<reference evidence="10 11" key="1">
    <citation type="submission" date="2022-04" db="EMBL/GenBank/DDBJ databases">
        <title>Halobacillus sp. isolated from saltern.</title>
        <authorList>
            <person name="Won M."/>
            <person name="Lee C.-M."/>
            <person name="Woen H.-Y."/>
            <person name="Kwon S.-W."/>
        </authorList>
    </citation>
    <scope>NUCLEOTIDE SEQUENCE [LARGE SCALE GENOMIC DNA]</scope>
    <source>
        <strain evidence="10 11">SSBR10-3</strain>
    </source>
</reference>
<keyword evidence="11" id="KW-1185">Reference proteome</keyword>
<accession>A0ABY4EIA8</accession>
<keyword evidence="6 9" id="KW-1133">Transmembrane helix</keyword>
<dbReference type="PANTHER" id="PTHR34975:SF2">
    <property type="entry name" value="SPORE GERMINATION PROTEIN A2"/>
    <property type="match status" value="1"/>
</dbReference>
<evidence type="ECO:0000256" key="3">
    <source>
        <dbReference type="ARBA" id="ARBA00022448"/>
    </source>
</evidence>
<dbReference type="EMBL" id="CP095073">
    <property type="protein sequence ID" value="UOQ43608.1"/>
    <property type="molecule type" value="Genomic_DNA"/>
</dbReference>
<feature type="transmembrane region" description="Helical" evidence="9">
    <location>
        <begin position="292"/>
        <end position="317"/>
    </location>
</feature>
<evidence type="ECO:0000256" key="2">
    <source>
        <dbReference type="ARBA" id="ARBA00007998"/>
    </source>
</evidence>
<evidence type="ECO:0000256" key="9">
    <source>
        <dbReference type="SAM" id="Phobius"/>
    </source>
</evidence>
<dbReference type="InterPro" id="IPR004761">
    <property type="entry name" value="Spore_GerAB"/>
</dbReference>
<feature type="transmembrane region" description="Helical" evidence="9">
    <location>
        <begin position="111"/>
        <end position="135"/>
    </location>
</feature>
<evidence type="ECO:0000313" key="11">
    <source>
        <dbReference type="Proteomes" id="UP000831787"/>
    </source>
</evidence>
<evidence type="ECO:0000256" key="4">
    <source>
        <dbReference type="ARBA" id="ARBA00022544"/>
    </source>
</evidence>
<feature type="transmembrane region" description="Helical" evidence="9">
    <location>
        <begin position="42"/>
        <end position="60"/>
    </location>
</feature>
<sequence>MSKKSNQTTSQINNPETPGSKKGLKTKQSPPEFKQKLSRRQYFFMIIQTQIGVGILSMPYDLHKAAKQDGWISLIIAAVLIQAVIFILWLIGRSSPQDNFFKIMENTMTKWVGKFFSLIYVVYFLSIGVLILLLFGRMISLWVLPSTPFWVLAFLMVLICLYLNSADLLVMGRLYTALSFLLAMLLILMIYSLKEIRLVYILPIGHNGLGPIIKGSHEAILSFFGFIVSLVLFSEVEGKPKDKLKTIFQAHWFVVCFYLFIVMVSFTFFSTNEVGLVPEPVLYMLKSYEFPIVARVDLFFISIWIVSVATTFSTYLYMSSQGLLSIFHSNRKQLSRILVSLIIFSFAFFIGYDMKKIETFTTYVVNSGYFFSIGFPVLIYLCIKIRSLFKKKGGAS</sequence>
<evidence type="ECO:0000256" key="7">
    <source>
        <dbReference type="ARBA" id="ARBA00023136"/>
    </source>
</evidence>
<feature type="transmembrane region" description="Helical" evidence="9">
    <location>
        <begin position="337"/>
        <end position="354"/>
    </location>
</feature>
<feature type="transmembrane region" description="Helical" evidence="9">
    <location>
        <begin position="219"/>
        <end position="238"/>
    </location>
</feature>
<feature type="compositionally biased region" description="Polar residues" evidence="8">
    <location>
        <begin position="1"/>
        <end position="17"/>
    </location>
</feature>
<keyword evidence="7 9" id="KW-0472">Membrane</keyword>
<name>A0ABY4EIA8_9BACI</name>
<feature type="region of interest" description="Disordered" evidence="8">
    <location>
        <begin position="1"/>
        <end position="32"/>
    </location>
</feature>
<dbReference type="PANTHER" id="PTHR34975">
    <property type="entry name" value="SPORE GERMINATION PROTEIN A2"/>
    <property type="match status" value="1"/>
</dbReference>
<dbReference type="Gene3D" id="1.20.1740.10">
    <property type="entry name" value="Amino acid/polyamine transporter I"/>
    <property type="match status" value="1"/>
</dbReference>